<evidence type="ECO:0000313" key="1">
    <source>
        <dbReference type="EMBL" id="ATB28291.1"/>
    </source>
</evidence>
<reference evidence="1 2" key="1">
    <citation type="submission" date="2017-06" db="EMBL/GenBank/DDBJ databases">
        <authorList>
            <person name="Kim H.J."/>
            <person name="Triplett B.A."/>
        </authorList>
    </citation>
    <scope>NUCLEOTIDE SEQUENCE [LARGE SCALE GENOMIC DNA]</scope>
    <source>
        <strain evidence="1 2">DSM 14713</strain>
    </source>
</reference>
<sequence length="68" mass="7818">MENDKHDRLVAGISVFYLLYVLTAQTGETSRVEMFLNLENIEESEDRPDIARRVLDVYKSVSKKKGKA</sequence>
<dbReference type="Proteomes" id="UP000217289">
    <property type="component" value="Chromosome"/>
</dbReference>
<proteinExistence type="predicted"/>
<dbReference type="EMBL" id="CP022163">
    <property type="protein sequence ID" value="ATB28291.1"/>
    <property type="molecule type" value="Genomic_DNA"/>
</dbReference>
<keyword evidence="2" id="KW-1185">Reference proteome</keyword>
<organism evidence="1 2">
    <name type="scientific">Melittangium boletus DSM 14713</name>
    <dbReference type="NCBI Taxonomy" id="1294270"/>
    <lineage>
        <taxon>Bacteria</taxon>
        <taxon>Pseudomonadati</taxon>
        <taxon>Myxococcota</taxon>
        <taxon>Myxococcia</taxon>
        <taxon>Myxococcales</taxon>
        <taxon>Cystobacterineae</taxon>
        <taxon>Archangiaceae</taxon>
        <taxon>Melittangium</taxon>
    </lineage>
</organism>
<accession>A0A250IAW7</accession>
<evidence type="ECO:0000313" key="2">
    <source>
        <dbReference type="Proteomes" id="UP000217289"/>
    </source>
</evidence>
<dbReference type="KEGG" id="mbd:MEBOL_001737"/>
<gene>
    <name evidence="1" type="ORF">MEBOL_001737</name>
</gene>
<dbReference type="AlphaFoldDB" id="A0A250IAW7"/>
<protein>
    <submittedName>
        <fullName evidence="1">Uncharacterized protein</fullName>
    </submittedName>
</protein>
<name>A0A250IAW7_9BACT</name>